<dbReference type="GO" id="GO:0003700">
    <property type="term" value="F:DNA-binding transcription factor activity"/>
    <property type="evidence" value="ECO:0007669"/>
    <property type="project" value="TreeGrafter"/>
</dbReference>
<dbReference type="Pfam" id="PF11951">
    <property type="entry name" value="Fungal_trans_2"/>
    <property type="match status" value="1"/>
</dbReference>
<dbReference type="AlphaFoldDB" id="A0A0D2CIX1"/>
<organism evidence="4 5">
    <name type="scientific">Cladophialophora immunda</name>
    <dbReference type="NCBI Taxonomy" id="569365"/>
    <lineage>
        <taxon>Eukaryota</taxon>
        <taxon>Fungi</taxon>
        <taxon>Dikarya</taxon>
        <taxon>Ascomycota</taxon>
        <taxon>Pezizomycotina</taxon>
        <taxon>Eurotiomycetes</taxon>
        <taxon>Chaetothyriomycetidae</taxon>
        <taxon>Chaetothyriales</taxon>
        <taxon>Herpotrichiellaceae</taxon>
        <taxon>Cladophialophora</taxon>
    </lineage>
</organism>
<dbReference type="OrthoDB" id="3251668at2759"/>
<dbReference type="GO" id="GO:0005634">
    <property type="term" value="C:nucleus"/>
    <property type="evidence" value="ECO:0007669"/>
    <property type="project" value="UniProtKB-SubCell"/>
</dbReference>
<name>A0A0D2CIX1_9EURO</name>
<dbReference type="HOGENOM" id="CLU_036330_1_1_1"/>
<dbReference type="STRING" id="569365.A0A0D2CIX1"/>
<reference evidence="4 5" key="1">
    <citation type="submission" date="2015-01" db="EMBL/GenBank/DDBJ databases">
        <title>The Genome Sequence of Cladophialophora immunda CBS83496.</title>
        <authorList>
            <consortium name="The Broad Institute Genomics Platform"/>
            <person name="Cuomo C."/>
            <person name="de Hoog S."/>
            <person name="Gorbushina A."/>
            <person name="Stielow B."/>
            <person name="Teixiera M."/>
            <person name="Abouelleil A."/>
            <person name="Chapman S.B."/>
            <person name="Priest M."/>
            <person name="Young S.K."/>
            <person name="Wortman J."/>
            <person name="Nusbaum C."/>
            <person name="Birren B."/>
        </authorList>
    </citation>
    <scope>NUCLEOTIDE SEQUENCE [LARGE SCALE GENOMIC DNA]</scope>
    <source>
        <strain evidence="4 5">CBS 83496</strain>
    </source>
</reference>
<dbReference type="VEuPathDB" id="FungiDB:PV07_05804"/>
<feature type="compositionally biased region" description="Basic and acidic residues" evidence="3">
    <location>
        <begin position="82"/>
        <end position="95"/>
    </location>
</feature>
<evidence type="ECO:0000256" key="3">
    <source>
        <dbReference type="SAM" id="MobiDB-lite"/>
    </source>
</evidence>
<evidence type="ECO:0008006" key="6">
    <source>
        <dbReference type="Google" id="ProtNLM"/>
    </source>
</evidence>
<proteinExistence type="predicted"/>
<dbReference type="EMBL" id="KN847042">
    <property type="protein sequence ID" value="KIW30025.1"/>
    <property type="molecule type" value="Genomic_DNA"/>
</dbReference>
<gene>
    <name evidence="4" type="ORF">PV07_05804</name>
</gene>
<dbReference type="PANTHER" id="PTHR37534">
    <property type="entry name" value="TRANSCRIPTIONAL ACTIVATOR PROTEIN UGA3"/>
    <property type="match status" value="1"/>
</dbReference>
<dbReference type="GeneID" id="27344998"/>
<dbReference type="InterPro" id="IPR021858">
    <property type="entry name" value="Fun_TF"/>
</dbReference>
<evidence type="ECO:0000313" key="4">
    <source>
        <dbReference type="EMBL" id="KIW30025.1"/>
    </source>
</evidence>
<feature type="region of interest" description="Disordered" evidence="3">
    <location>
        <begin position="62"/>
        <end position="95"/>
    </location>
</feature>
<dbReference type="GO" id="GO:0000976">
    <property type="term" value="F:transcription cis-regulatory region binding"/>
    <property type="evidence" value="ECO:0007669"/>
    <property type="project" value="TreeGrafter"/>
</dbReference>
<evidence type="ECO:0000256" key="1">
    <source>
        <dbReference type="ARBA" id="ARBA00004123"/>
    </source>
</evidence>
<keyword evidence="5" id="KW-1185">Reference proteome</keyword>
<evidence type="ECO:0000313" key="5">
    <source>
        <dbReference type="Proteomes" id="UP000054466"/>
    </source>
</evidence>
<dbReference type="PANTHER" id="PTHR37534:SF51">
    <property type="entry name" value="ACRIFLAVINE SENSITIVITY CONTROL PROTEIN ACR-2"/>
    <property type="match status" value="1"/>
</dbReference>
<accession>A0A0D2CIX1</accession>
<dbReference type="Proteomes" id="UP000054466">
    <property type="component" value="Unassembled WGS sequence"/>
</dbReference>
<comment type="subcellular location">
    <subcellularLocation>
        <location evidence="1">Nucleus</location>
    </subcellularLocation>
</comment>
<evidence type="ECO:0000256" key="2">
    <source>
        <dbReference type="ARBA" id="ARBA00023242"/>
    </source>
</evidence>
<keyword evidence="2" id="KW-0539">Nucleus</keyword>
<protein>
    <recommendedName>
        <fullName evidence="6">Zn(2)-C6 fungal-type domain-containing protein</fullName>
    </recommendedName>
</protein>
<dbReference type="GO" id="GO:0045944">
    <property type="term" value="P:positive regulation of transcription by RNA polymerase II"/>
    <property type="evidence" value="ECO:0007669"/>
    <property type="project" value="TreeGrafter"/>
</dbReference>
<dbReference type="RefSeq" id="XP_016250241.1">
    <property type="nucleotide sequence ID" value="XM_016392722.1"/>
</dbReference>
<sequence>MVLIGIIKNDIAAFFSRPQRAQSPQRIKCDRSLPRCKKCALKDVVCPGYGLRIRWRQTLSSGGQILTGKQPARRGPSTSRSEAQEKGSPQDDFSRLPLVEAHDHPVNATYDTTLACNPPTDFRIEANEHPNHGETGITDISASDIATYTRIASVRHLLDHYDKDIASSMPWVDGPDNEWRNVMLSLALKSPSVLLAILALAAQHYSVQTGVAWSNEEGMTSERYRDRSLRLLSQNIKNEFAEHGVAVCRASAAAILATILILCKLEQVQSGSELWRIHWKAAQTIVKRWTSPGCTTAPKDRTSRFLMKEVFVYDVFASSTNFEDDAEHPDYALHDSDYGFFLSWLHLILQITQAERRHYSHSRDGGQGSCLHDVGLIRDRFRHAREQSLTHSKRLPPMARDMMDDLTALIDVYHSVGLVYAFQAFPDGCHTTSTRLALTESAAEMIRRIVNRRAFQHDLLWPLFILGTESREQLHLQSFVEARLLEVMGATGFGNGYAALEFLRKFWQTEPSSVPNWMRFARLQSQRGFRFLVI</sequence>